<reference evidence="2" key="1">
    <citation type="journal article" date="2019" name="Int. J. Syst. Evol. Microbiol.">
        <title>The Global Catalogue of Microorganisms (GCM) 10K type strain sequencing project: providing services to taxonomists for standard genome sequencing and annotation.</title>
        <authorList>
            <consortium name="The Broad Institute Genomics Platform"/>
            <consortium name="The Broad Institute Genome Sequencing Center for Infectious Disease"/>
            <person name="Wu L."/>
            <person name="Ma J."/>
        </authorList>
    </citation>
    <scope>NUCLEOTIDE SEQUENCE [LARGE SCALE GENOMIC DNA]</scope>
    <source>
        <strain evidence="2">CGMCC 1.15399</strain>
    </source>
</reference>
<gene>
    <name evidence="1" type="ORF">ACFSJ0_58690</name>
</gene>
<proteinExistence type="predicted"/>
<dbReference type="EMBL" id="JBHUCM010000070">
    <property type="protein sequence ID" value="MFD1546962.1"/>
    <property type="molecule type" value="Genomic_DNA"/>
</dbReference>
<sequence length="73" mass="8327">MNGYSRRWRVKIYAHTEIAARDLPQDLVSQVTPLYCEGVWSVVMTAEQEHISALLAFALAWPEFARFDVWGAG</sequence>
<evidence type="ECO:0000313" key="1">
    <source>
        <dbReference type="EMBL" id="MFD1546962.1"/>
    </source>
</evidence>
<accession>A0ABW4GWT8</accession>
<organism evidence="1 2">
    <name type="scientific">Nonomuraea guangzhouensis</name>
    <dbReference type="NCBI Taxonomy" id="1291555"/>
    <lineage>
        <taxon>Bacteria</taxon>
        <taxon>Bacillati</taxon>
        <taxon>Actinomycetota</taxon>
        <taxon>Actinomycetes</taxon>
        <taxon>Streptosporangiales</taxon>
        <taxon>Streptosporangiaceae</taxon>
        <taxon>Nonomuraea</taxon>
    </lineage>
</organism>
<dbReference type="RefSeq" id="WP_219536631.1">
    <property type="nucleotide sequence ID" value="NZ_JAHKRM010000031.1"/>
</dbReference>
<keyword evidence="2" id="KW-1185">Reference proteome</keyword>
<dbReference type="Proteomes" id="UP001597097">
    <property type="component" value="Unassembled WGS sequence"/>
</dbReference>
<protein>
    <submittedName>
        <fullName evidence="1">Uncharacterized protein</fullName>
    </submittedName>
</protein>
<comment type="caution">
    <text evidence="1">The sequence shown here is derived from an EMBL/GenBank/DDBJ whole genome shotgun (WGS) entry which is preliminary data.</text>
</comment>
<name>A0ABW4GWT8_9ACTN</name>
<evidence type="ECO:0000313" key="2">
    <source>
        <dbReference type="Proteomes" id="UP001597097"/>
    </source>
</evidence>